<sequence>MMNKLKILKIQMHYVVLFVYRQHICQEVHLPVYLYFFICQEFKILEKNLKKDKNSVNYVDLKPI</sequence>
<proteinExistence type="predicted"/>
<dbReference type="Proteomes" id="UP001208570">
    <property type="component" value="Unassembled WGS sequence"/>
</dbReference>
<evidence type="ECO:0000313" key="2">
    <source>
        <dbReference type="Proteomes" id="UP001208570"/>
    </source>
</evidence>
<comment type="caution">
    <text evidence="1">The sequence shown here is derived from an EMBL/GenBank/DDBJ whole genome shotgun (WGS) entry which is preliminary data.</text>
</comment>
<gene>
    <name evidence="1" type="ORF">LSH36_330g01014</name>
</gene>
<accession>A0AAD9JFS6</accession>
<reference evidence="1" key="1">
    <citation type="journal article" date="2023" name="Mol. Biol. Evol.">
        <title>Third-Generation Sequencing Reveals the Adaptive Role of the Epigenome in Three Deep-Sea Polychaetes.</title>
        <authorList>
            <person name="Perez M."/>
            <person name="Aroh O."/>
            <person name="Sun Y."/>
            <person name="Lan Y."/>
            <person name="Juniper S.K."/>
            <person name="Young C.R."/>
            <person name="Angers B."/>
            <person name="Qian P.Y."/>
        </authorList>
    </citation>
    <scope>NUCLEOTIDE SEQUENCE</scope>
    <source>
        <strain evidence="1">P08H-3</strain>
    </source>
</reference>
<dbReference type="EMBL" id="JAODUP010000330">
    <property type="protein sequence ID" value="KAK2152358.1"/>
    <property type="molecule type" value="Genomic_DNA"/>
</dbReference>
<organism evidence="1 2">
    <name type="scientific">Paralvinella palmiformis</name>
    <dbReference type="NCBI Taxonomy" id="53620"/>
    <lineage>
        <taxon>Eukaryota</taxon>
        <taxon>Metazoa</taxon>
        <taxon>Spiralia</taxon>
        <taxon>Lophotrochozoa</taxon>
        <taxon>Annelida</taxon>
        <taxon>Polychaeta</taxon>
        <taxon>Sedentaria</taxon>
        <taxon>Canalipalpata</taxon>
        <taxon>Terebellida</taxon>
        <taxon>Terebelliformia</taxon>
        <taxon>Alvinellidae</taxon>
        <taxon>Paralvinella</taxon>
    </lineage>
</organism>
<evidence type="ECO:0000313" key="1">
    <source>
        <dbReference type="EMBL" id="KAK2152358.1"/>
    </source>
</evidence>
<keyword evidence="2" id="KW-1185">Reference proteome</keyword>
<name>A0AAD9JFS6_9ANNE</name>
<dbReference type="AlphaFoldDB" id="A0AAD9JFS6"/>
<protein>
    <submittedName>
        <fullName evidence="1">Uncharacterized protein</fullName>
    </submittedName>
</protein>